<dbReference type="GO" id="GO:0051287">
    <property type="term" value="F:NAD binding"/>
    <property type="evidence" value="ECO:0007669"/>
    <property type="project" value="InterPro"/>
</dbReference>
<evidence type="ECO:0000256" key="2">
    <source>
        <dbReference type="ARBA" id="ARBA00023002"/>
    </source>
</evidence>
<keyword evidence="3" id="KW-0520">NAD</keyword>
<reference evidence="4 5" key="1">
    <citation type="submission" date="2019-09" db="EMBL/GenBank/DDBJ databases">
        <title>Genome sequence of Roseospira marina, one of the more divergent members of the non-sulfur purple photosynthetic bacterial family, the Rhodospirillaceae.</title>
        <authorList>
            <person name="Meyer T."/>
            <person name="Kyndt J."/>
        </authorList>
    </citation>
    <scope>NUCLEOTIDE SEQUENCE [LARGE SCALE GENOMIC DNA]</scope>
    <source>
        <strain evidence="4 5">DSM 15113</strain>
    </source>
</reference>
<organism evidence="4 5">
    <name type="scientific">Roseospira marina</name>
    <dbReference type="NCBI Taxonomy" id="140057"/>
    <lineage>
        <taxon>Bacteria</taxon>
        <taxon>Pseudomonadati</taxon>
        <taxon>Pseudomonadota</taxon>
        <taxon>Alphaproteobacteria</taxon>
        <taxon>Rhodospirillales</taxon>
        <taxon>Rhodospirillaceae</taxon>
        <taxon>Roseospira</taxon>
    </lineage>
</organism>
<keyword evidence="2" id="KW-0560">Oxidoreductase</keyword>
<dbReference type="PANTHER" id="PTHR30004:SF3">
    <property type="entry name" value="4-HYDROXYTHREONINE-4-PHOSPHATE DEHYDROGENASE 2-RELATED"/>
    <property type="match status" value="1"/>
</dbReference>
<dbReference type="GO" id="GO:0046872">
    <property type="term" value="F:metal ion binding"/>
    <property type="evidence" value="ECO:0007669"/>
    <property type="project" value="UniProtKB-KW"/>
</dbReference>
<evidence type="ECO:0000256" key="1">
    <source>
        <dbReference type="ARBA" id="ARBA00022723"/>
    </source>
</evidence>
<name>A0A5M6I939_9PROT</name>
<dbReference type="SUPFAM" id="SSF53659">
    <property type="entry name" value="Isocitrate/Isopropylmalate dehydrogenase-like"/>
    <property type="match status" value="1"/>
</dbReference>
<dbReference type="AlphaFoldDB" id="A0A5M6I939"/>
<evidence type="ECO:0000256" key="3">
    <source>
        <dbReference type="ARBA" id="ARBA00023027"/>
    </source>
</evidence>
<keyword evidence="5" id="KW-1185">Reference proteome</keyword>
<dbReference type="Proteomes" id="UP000324065">
    <property type="component" value="Unassembled WGS sequence"/>
</dbReference>
<dbReference type="InterPro" id="IPR005255">
    <property type="entry name" value="PdxA_fam"/>
</dbReference>
<dbReference type="Pfam" id="PF04166">
    <property type="entry name" value="PdxA"/>
    <property type="match status" value="1"/>
</dbReference>
<proteinExistence type="predicted"/>
<dbReference type="PANTHER" id="PTHR30004">
    <property type="entry name" value="4-HYDROXYTHREONINE-4-PHOSPHATE DEHYDROGENASE"/>
    <property type="match status" value="1"/>
</dbReference>
<evidence type="ECO:0000313" key="4">
    <source>
        <dbReference type="EMBL" id="KAA5604259.1"/>
    </source>
</evidence>
<dbReference type="OrthoDB" id="9801783at2"/>
<comment type="caution">
    <text evidence="4">The sequence shown here is derived from an EMBL/GenBank/DDBJ whole genome shotgun (WGS) entry which is preliminary data.</text>
</comment>
<dbReference type="Gene3D" id="3.40.718.10">
    <property type="entry name" value="Isopropylmalate Dehydrogenase"/>
    <property type="match status" value="1"/>
</dbReference>
<evidence type="ECO:0000313" key="5">
    <source>
        <dbReference type="Proteomes" id="UP000324065"/>
    </source>
</evidence>
<dbReference type="RefSeq" id="WP_150063636.1">
    <property type="nucleotide sequence ID" value="NZ_JACHII010000016.1"/>
</dbReference>
<sequence>MQKTNEDSPIVGILLGDASGCGPEVIAKLAAAGTLTETCRPILIGDARVFAKAQTYAGVTVPTAIIAAPAEARWEDGSLPVLDLKNLDPATFALGEVSADCGRAVGETLTTAIKLALANQIDGILYAPIHKQALYLGGFTFESEEALFASLMETEHHGEINILGNLWTTRVTSHIPLKDVSDALTQDRIEQTIAFGHDVLTQAGFDAPRLGVAALNPHAGENGKCGREEIDVIAPAVEAAAARGIDVRGPLPADTAFTRAFSGEFDMVVTLYHDQGQIALKTKNFSEGVTVAGGFPVPICTPAHGTAFDKAGTGTVNTRATENALGVCCRMSAVRRNKTKGHQGQ</sequence>
<protein>
    <submittedName>
        <fullName evidence="4">4-hydroxythreonine-4-phosphate dehydrogenase PdxA</fullName>
    </submittedName>
</protein>
<keyword evidence="1" id="KW-0479">Metal-binding</keyword>
<dbReference type="EMBL" id="VWPJ01000020">
    <property type="protein sequence ID" value="KAA5604259.1"/>
    <property type="molecule type" value="Genomic_DNA"/>
</dbReference>
<accession>A0A5M6I939</accession>
<dbReference type="GO" id="GO:0016491">
    <property type="term" value="F:oxidoreductase activity"/>
    <property type="evidence" value="ECO:0007669"/>
    <property type="project" value="UniProtKB-KW"/>
</dbReference>
<gene>
    <name evidence="4" type="ORF">F1188_16965</name>
</gene>